<dbReference type="EMBL" id="JARK01000295">
    <property type="protein sequence ID" value="EYC38788.1"/>
    <property type="molecule type" value="Genomic_DNA"/>
</dbReference>
<gene>
    <name evidence="1" type="primary">Acey_s0695.g1600</name>
    <name evidence="1" type="ORF">Y032_0695g1600</name>
</gene>
<proteinExistence type="predicted"/>
<comment type="caution">
    <text evidence="1">The sequence shown here is derived from an EMBL/GenBank/DDBJ whole genome shotgun (WGS) entry which is preliminary data.</text>
</comment>
<reference evidence="2" key="1">
    <citation type="journal article" date="2015" name="Nat. Genet.">
        <title>The genome and transcriptome of the zoonotic hookworm Ancylostoma ceylanicum identify infection-specific gene families.</title>
        <authorList>
            <person name="Schwarz E.M."/>
            <person name="Hu Y."/>
            <person name="Antoshechkin I."/>
            <person name="Miller M.M."/>
            <person name="Sternberg P.W."/>
            <person name="Aroian R.V."/>
        </authorList>
    </citation>
    <scope>NUCLEOTIDE SEQUENCE</scope>
    <source>
        <strain evidence="2">HY135</strain>
    </source>
</reference>
<accession>A0A016WID2</accession>
<organism evidence="1 2">
    <name type="scientific">Ancylostoma ceylanicum</name>
    <dbReference type="NCBI Taxonomy" id="53326"/>
    <lineage>
        <taxon>Eukaryota</taxon>
        <taxon>Metazoa</taxon>
        <taxon>Ecdysozoa</taxon>
        <taxon>Nematoda</taxon>
        <taxon>Chromadorea</taxon>
        <taxon>Rhabditida</taxon>
        <taxon>Rhabditina</taxon>
        <taxon>Rhabditomorpha</taxon>
        <taxon>Strongyloidea</taxon>
        <taxon>Ancylostomatidae</taxon>
        <taxon>Ancylostomatinae</taxon>
        <taxon>Ancylostoma</taxon>
    </lineage>
</organism>
<dbReference type="AlphaFoldDB" id="A0A016WID2"/>
<name>A0A016WID2_9BILA</name>
<keyword evidence="2" id="KW-1185">Reference proteome</keyword>
<evidence type="ECO:0000313" key="2">
    <source>
        <dbReference type="Proteomes" id="UP000024635"/>
    </source>
</evidence>
<dbReference type="Proteomes" id="UP000024635">
    <property type="component" value="Unassembled WGS sequence"/>
</dbReference>
<evidence type="ECO:0000313" key="1">
    <source>
        <dbReference type="EMBL" id="EYC38788.1"/>
    </source>
</evidence>
<protein>
    <submittedName>
        <fullName evidence="1">Uncharacterized protein</fullName>
    </submittedName>
</protein>
<sequence length="68" mass="7423">MDEGVLDTSGFATLDQHQSTFLVSSWLWSAFSSPKPGHTIAAAPQFNKDNRNASNLALKLYDFPGGHE</sequence>